<organism evidence="18 19">
    <name type="scientific">Stigmatella aurantiaca</name>
    <dbReference type="NCBI Taxonomy" id="41"/>
    <lineage>
        <taxon>Bacteria</taxon>
        <taxon>Pseudomonadati</taxon>
        <taxon>Myxococcota</taxon>
        <taxon>Myxococcia</taxon>
        <taxon>Myxococcales</taxon>
        <taxon>Cystobacterineae</taxon>
        <taxon>Archangiaceae</taxon>
        <taxon>Stigmatella</taxon>
    </lineage>
</organism>
<dbReference type="GO" id="GO:0042026">
    <property type="term" value="P:protein refolding"/>
    <property type="evidence" value="ECO:0007669"/>
    <property type="project" value="TreeGrafter"/>
</dbReference>
<dbReference type="RefSeq" id="WP_075009480.1">
    <property type="nucleotide sequence ID" value="NZ_FOAP01000017.1"/>
</dbReference>
<dbReference type="SMART" id="SM00271">
    <property type="entry name" value="DnaJ"/>
    <property type="match status" value="1"/>
</dbReference>
<dbReference type="Gene3D" id="2.10.230.10">
    <property type="entry name" value="Heat shock protein DnaJ, cysteine-rich domain"/>
    <property type="match status" value="1"/>
</dbReference>
<feature type="binding site" evidence="14">
    <location>
        <position position="203"/>
    </location>
    <ligand>
        <name>Zn(2+)</name>
        <dbReference type="ChEBI" id="CHEBI:29105"/>
        <label>1</label>
    </ligand>
</feature>
<keyword evidence="19" id="KW-1185">Reference proteome</keyword>
<dbReference type="FunFam" id="2.10.230.10:FF:000002">
    <property type="entry name" value="Molecular chaperone DnaJ"/>
    <property type="match status" value="1"/>
</dbReference>
<keyword evidence="5 14" id="KW-0479">Metal-binding</keyword>
<dbReference type="CDD" id="cd10719">
    <property type="entry name" value="DnaJ_zf"/>
    <property type="match status" value="1"/>
</dbReference>
<evidence type="ECO:0000256" key="11">
    <source>
        <dbReference type="ARBA" id="ARBA00053423"/>
    </source>
</evidence>
<dbReference type="SUPFAM" id="SSF49493">
    <property type="entry name" value="HSP40/DnaJ peptide-binding domain"/>
    <property type="match status" value="2"/>
</dbReference>
<feature type="domain" description="J" evidence="16">
    <location>
        <begin position="10"/>
        <end position="75"/>
    </location>
</feature>
<dbReference type="InterPro" id="IPR001623">
    <property type="entry name" value="DnaJ_domain"/>
</dbReference>
<protein>
    <recommendedName>
        <fullName evidence="13 14">Chaperone protein DnaJ</fullName>
    </recommendedName>
</protein>
<feature type="binding site" evidence="14">
    <location>
        <position position="192"/>
    </location>
    <ligand>
        <name>Zn(2+)</name>
        <dbReference type="ChEBI" id="CHEBI:29105"/>
        <label>2</label>
    </ligand>
</feature>
<feature type="repeat" description="CXXCXGXG motif" evidence="14">
    <location>
        <begin position="150"/>
        <end position="157"/>
    </location>
</feature>
<feature type="binding site" evidence="14">
    <location>
        <position position="170"/>
    </location>
    <ligand>
        <name>Zn(2+)</name>
        <dbReference type="ChEBI" id="CHEBI:29105"/>
        <label>2</label>
    </ligand>
</feature>
<dbReference type="NCBIfam" id="NF008035">
    <property type="entry name" value="PRK10767.1"/>
    <property type="match status" value="1"/>
</dbReference>
<dbReference type="Gene3D" id="1.10.287.110">
    <property type="entry name" value="DnaJ domain"/>
    <property type="match status" value="1"/>
</dbReference>
<dbReference type="GO" id="GO:0008270">
    <property type="term" value="F:zinc ion binding"/>
    <property type="evidence" value="ECO:0007669"/>
    <property type="project" value="UniProtKB-UniRule"/>
</dbReference>
<dbReference type="SUPFAM" id="SSF57938">
    <property type="entry name" value="DnaJ/Hsp40 cysteine-rich domain"/>
    <property type="match status" value="1"/>
</dbReference>
<evidence type="ECO:0000256" key="6">
    <source>
        <dbReference type="ARBA" id="ARBA00022737"/>
    </source>
</evidence>
<comment type="function">
    <text evidence="11 14">Participates actively in the response to hyperosmotic and heat shock by preventing the aggregation of stress-denatured proteins and by disaggregating proteins, also in an autonomous, DnaK-independent fashion. Unfolded proteins bind initially to DnaJ; upon interaction with the DnaJ-bound protein, DnaK hydrolyzes its bound ATP, resulting in the formation of a stable complex. GrpE releases ADP from DnaK; ATP binding to DnaK triggers the release of the substrate protein, thus completing the reaction cycle. Several rounds of ATP-dependent interactions between DnaJ, DnaK and GrpE are required for fully efficient folding. Also involved, together with DnaK and GrpE, in the DNA replication of plasmids through activation of initiation proteins.</text>
</comment>
<evidence type="ECO:0000256" key="10">
    <source>
        <dbReference type="ARBA" id="ARBA00023186"/>
    </source>
</evidence>
<dbReference type="InterPro" id="IPR036869">
    <property type="entry name" value="J_dom_sf"/>
</dbReference>
<dbReference type="HAMAP" id="MF_01152">
    <property type="entry name" value="DnaJ"/>
    <property type="match status" value="1"/>
</dbReference>
<dbReference type="PROSITE" id="PS51188">
    <property type="entry name" value="ZF_CR"/>
    <property type="match status" value="1"/>
</dbReference>
<dbReference type="PANTHER" id="PTHR43096:SF48">
    <property type="entry name" value="CHAPERONE PROTEIN DNAJ"/>
    <property type="match status" value="1"/>
</dbReference>
<dbReference type="GO" id="GO:0006260">
    <property type="term" value="P:DNA replication"/>
    <property type="evidence" value="ECO:0007669"/>
    <property type="project" value="UniProtKB-KW"/>
</dbReference>
<evidence type="ECO:0000259" key="16">
    <source>
        <dbReference type="PROSITE" id="PS50076"/>
    </source>
</evidence>
<evidence type="ECO:0000256" key="5">
    <source>
        <dbReference type="ARBA" id="ARBA00022723"/>
    </source>
</evidence>
<dbReference type="EMBL" id="FOAP01000017">
    <property type="protein sequence ID" value="SEM49237.1"/>
    <property type="molecule type" value="Genomic_DNA"/>
</dbReference>
<feature type="binding site" evidence="14">
    <location>
        <position position="150"/>
    </location>
    <ligand>
        <name>Zn(2+)</name>
        <dbReference type="ChEBI" id="CHEBI:29105"/>
        <label>1</label>
    </ligand>
</feature>
<dbReference type="AlphaFoldDB" id="A0A1H7YV62"/>
<evidence type="ECO:0000256" key="15">
    <source>
        <dbReference type="PROSITE-ProRule" id="PRU00546"/>
    </source>
</evidence>
<feature type="repeat" description="CXXCXGXG motif" evidence="14">
    <location>
        <begin position="167"/>
        <end position="174"/>
    </location>
</feature>
<evidence type="ECO:0000256" key="2">
    <source>
        <dbReference type="ARBA" id="ARBA00011738"/>
    </source>
</evidence>
<evidence type="ECO:0000313" key="19">
    <source>
        <dbReference type="Proteomes" id="UP000182719"/>
    </source>
</evidence>
<keyword evidence="10 14" id="KW-0143">Chaperone</keyword>
<proteinExistence type="inferred from homology"/>
<evidence type="ECO:0000256" key="4">
    <source>
        <dbReference type="ARBA" id="ARBA00022705"/>
    </source>
</evidence>
<feature type="binding site" evidence="14">
    <location>
        <position position="153"/>
    </location>
    <ligand>
        <name>Zn(2+)</name>
        <dbReference type="ChEBI" id="CHEBI:29105"/>
        <label>1</label>
    </ligand>
</feature>
<dbReference type="PROSITE" id="PS00636">
    <property type="entry name" value="DNAJ_1"/>
    <property type="match status" value="1"/>
</dbReference>
<dbReference type="GO" id="GO:0009408">
    <property type="term" value="P:response to heat"/>
    <property type="evidence" value="ECO:0007669"/>
    <property type="project" value="InterPro"/>
</dbReference>
<reference evidence="19" key="1">
    <citation type="submission" date="2016-10" db="EMBL/GenBank/DDBJ databases">
        <authorList>
            <person name="Varghese N."/>
            <person name="Submissions S."/>
        </authorList>
    </citation>
    <scope>NUCLEOTIDE SEQUENCE [LARGE SCALE GENOMIC DNA]</scope>
    <source>
        <strain evidence="19">DSM 17044</strain>
    </source>
</reference>
<evidence type="ECO:0000256" key="3">
    <source>
        <dbReference type="ARBA" id="ARBA00022490"/>
    </source>
</evidence>
<feature type="zinc finger region" description="CR-type" evidence="15">
    <location>
        <begin position="137"/>
        <end position="215"/>
    </location>
</feature>
<dbReference type="CDD" id="cd06257">
    <property type="entry name" value="DnaJ"/>
    <property type="match status" value="1"/>
</dbReference>
<feature type="binding site" evidence="14">
    <location>
        <position position="206"/>
    </location>
    <ligand>
        <name>Zn(2+)</name>
        <dbReference type="ChEBI" id="CHEBI:29105"/>
        <label>1</label>
    </ligand>
</feature>
<keyword evidence="9 14" id="KW-0346">Stress response</keyword>
<dbReference type="Pfam" id="PF00684">
    <property type="entry name" value="DnaJ_CXXCXGXG"/>
    <property type="match status" value="1"/>
</dbReference>
<dbReference type="FunFam" id="2.60.260.20:FF:000004">
    <property type="entry name" value="Molecular chaperone DnaJ"/>
    <property type="match status" value="1"/>
</dbReference>
<dbReference type="InterPro" id="IPR001305">
    <property type="entry name" value="HSP_DnaJ_Cys-rich_dom"/>
</dbReference>
<comment type="domain">
    <text evidence="14">The J domain is necessary and sufficient to stimulate DnaK ATPase activity. Zinc center 1 plays an important role in the autonomous, DnaK-independent chaperone activity of DnaJ. Zinc center 2 is essential for interaction with DnaK and for DnaJ activity.</text>
</comment>
<dbReference type="FunFam" id="1.10.287.110:FF:000034">
    <property type="entry name" value="Chaperone protein DnaJ"/>
    <property type="match status" value="1"/>
</dbReference>
<accession>A0A1H7YV62</accession>
<keyword evidence="3 14" id="KW-0963">Cytoplasm</keyword>
<feature type="binding site" evidence="14">
    <location>
        <position position="189"/>
    </location>
    <ligand>
        <name>Zn(2+)</name>
        <dbReference type="ChEBI" id="CHEBI:29105"/>
        <label>2</label>
    </ligand>
</feature>
<feature type="binding site" evidence="14">
    <location>
        <position position="167"/>
    </location>
    <ligand>
        <name>Zn(2+)</name>
        <dbReference type="ChEBI" id="CHEBI:29105"/>
        <label>2</label>
    </ligand>
</feature>
<gene>
    <name evidence="14" type="primary">dnaJ</name>
    <name evidence="18" type="ORF">SAMN05444354_117148</name>
</gene>
<evidence type="ECO:0000256" key="14">
    <source>
        <dbReference type="HAMAP-Rule" id="MF_01152"/>
    </source>
</evidence>
<evidence type="ECO:0000256" key="8">
    <source>
        <dbReference type="ARBA" id="ARBA00022833"/>
    </source>
</evidence>
<feature type="repeat" description="CXXCXGXG motif" evidence="14">
    <location>
        <begin position="203"/>
        <end position="210"/>
    </location>
</feature>
<dbReference type="CDD" id="cd10747">
    <property type="entry name" value="DnaJ_C"/>
    <property type="match status" value="1"/>
</dbReference>
<dbReference type="SUPFAM" id="SSF46565">
    <property type="entry name" value="Chaperone J-domain"/>
    <property type="match status" value="1"/>
</dbReference>
<evidence type="ECO:0000256" key="7">
    <source>
        <dbReference type="ARBA" id="ARBA00022771"/>
    </source>
</evidence>
<dbReference type="InterPro" id="IPR036410">
    <property type="entry name" value="HSP_DnaJ_Cys-rich_dom_sf"/>
</dbReference>
<evidence type="ECO:0000256" key="13">
    <source>
        <dbReference type="ARBA" id="ARBA00067609"/>
    </source>
</evidence>
<dbReference type="Proteomes" id="UP000182719">
    <property type="component" value="Unassembled WGS sequence"/>
</dbReference>
<sequence>MPSVSGQKRDYYEVLGVQKGVNPQELKSAFRKVALQYHPDRNPGNNEAEEKFKEASEAYEVLSDPERRARYDRFGHAGGGAEGFGGGFQNVNINDIFGDIFGEIFGGARGGRGRGGTGRGADLRYNLEISFEEAAFGCRPKVPIPRPKKCETCTGSGSKSGAAPKPCGTCGGSGEVRFTQGFFAVSRTCADCNGTGAFIPDPCPKCKGAGKVPSEEVLEVAIPAGVDNGTRVRLSGMGEPGDRGGPAGDLYVTVIVREHPLFQREDYEVFCEVPISFTQAALGAKIDVPTLDGKVKMTVPAGTQSGKVFRLRGKGIPHLHSQQRGDQHVRVILETPTELSARQRELLEKFAEEAGEETHPHSKSFFAKVKELFG</sequence>
<evidence type="ECO:0000256" key="12">
    <source>
        <dbReference type="ARBA" id="ARBA00061004"/>
    </source>
</evidence>
<comment type="cofactor">
    <cofactor evidence="14">
        <name>Zn(2+)</name>
        <dbReference type="ChEBI" id="CHEBI:29105"/>
    </cofactor>
    <text evidence="14">Binds 2 Zn(2+) ions per monomer.</text>
</comment>
<dbReference type="GO" id="GO:0005737">
    <property type="term" value="C:cytoplasm"/>
    <property type="evidence" value="ECO:0007669"/>
    <property type="project" value="UniProtKB-SubCell"/>
</dbReference>
<comment type="subunit">
    <text evidence="2 14">Homodimer.</text>
</comment>
<dbReference type="Pfam" id="PF01556">
    <property type="entry name" value="DnaJ_C"/>
    <property type="match status" value="1"/>
</dbReference>
<dbReference type="PROSITE" id="PS50076">
    <property type="entry name" value="DNAJ_2"/>
    <property type="match status" value="1"/>
</dbReference>
<dbReference type="GO" id="GO:0051082">
    <property type="term" value="F:unfolded protein binding"/>
    <property type="evidence" value="ECO:0007669"/>
    <property type="project" value="UniProtKB-UniRule"/>
</dbReference>
<dbReference type="InterPro" id="IPR012724">
    <property type="entry name" value="DnaJ"/>
</dbReference>
<dbReference type="GO" id="GO:0031072">
    <property type="term" value="F:heat shock protein binding"/>
    <property type="evidence" value="ECO:0007669"/>
    <property type="project" value="InterPro"/>
</dbReference>
<keyword evidence="4 14" id="KW-0235">DNA replication</keyword>
<keyword evidence="7 14" id="KW-0863">Zinc-finger</keyword>
<dbReference type="PRINTS" id="PR00625">
    <property type="entry name" value="JDOMAIN"/>
</dbReference>
<evidence type="ECO:0000256" key="9">
    <source>
        <dbReference type="ARBA" id="ARBA00023016"/>
    </source>
</evidence>
<dbReference type="GO" id="GO:0005524">
    <property type="term" value="F:ATP binding"/>
    <property type="evidence" value="ECO:0007669"/>
    <property type="project" value="InterPro"/>
</dbReference>
<dbReference type="Pfam" id="PF00226">
    <property type="entry name" value="DnaJ"/>
    <property type="match status" value="1"/>
</dbReference>
<dbReference type="NCBIfam" id="TIGR02349">
    <property type="entry name" value="DnaJ_bact"/>
    <property type="match status" value="1"/>
</dbReference>
<feature type="repeat" description="CXXCXGXG motif" evidence="14">
    <location>
        <begin position="189"/>
        <end position="196"/>
    </location>
</feature>
<comment type="subcellular location">
    <subcellularLocation>
        <location evidence="1 14">Cytoplasm</location>
    </subcellularLocation>
</comment>
<dbReference type="OrthoDB" id="9779889at2"/>
<keyword evidence="6 14" id="KW-0677">Repeat</keyword>
<feature type="domain" description="CR-type" evidence="17">
    <location>
        <begin position="137"/>
        <end position="215"/>
    </location>
</feature>
<keyword evidence="8 14" id="KW-0862">Zinc</keyword>
<evidence type="ECO:0000256" key="1">
    <source>
        <dbReference type="ARBA" id="ARBA00004496"/>
    </source>
</evidence>
<comment type="similarity">
    <text evidence="12 14">Belongs to the DnaJ family.</text>
</comment>
<dbReference type="Gene3D" id="2.60.260.20">
    <property type="entry name" value="Urease metallochaperone UreE, N-terminal domain"/>
    <property type="match status" value="2"/>
</dbReference>
<evidence type="ECO:0000259" key="17">
    <source>
        <dbReference type="PROSITE" id="PS51188"/>
    </source>
</evidence>
<dbReference type="InterPro" id="IPR008971">
    <property type="entry name" value="HSP40/DnaJ_pept-bd"/>
</dbReference>
<name>A0A1H7YV62_STIAU</name>
<dbReference type="PANTHER" id="PTHR43096">
    <property type="entry name" value="DNAJ HOMOLOG 1, MITOCHONDRIAL-RELATED"/>
    <property type="match status" value="1"/>
</dbReference>
<dbReference type="InterPro" id="IPR002939">
    <property type="entry name" value="DnaJ_C"/>
</dbReference>
<evidence type="ECO:0000313" key="18">
    <source>
        <dbReference type="EMBL" id="SEM49237.1"/>
    </source>
</evidence>
<dbReference type="InterPro" id="IPR018253">
    <property type="entry name" value="DnaJ_domain_CS"/>
</dbReference>